<comment type="caution">
    <text evidence="1">The sequence shown here is derived from an EMBL/GenBank/DDBJ whole genome shotgun (WGS) entry which is preliminary data.</text>
</comment>
<dbReference type="InterPro" id="IPR029035">
    <property type="entry name" value="DHS-like_NAD/FAD-binding_dom"/>
</dbReference>
<dbReference type="Pfam" id="PF13289">
    <property type="entry name" value="SIR2_2"/>
    <property type="match status" value="1"/>
</dbReference>
<dbReference type="RefSeq" id="WP_303687936.1">
    <property type="nucleotide sequence ID" value="NZ_CAJXYO010000096.1"/>
</dbReference>
<accession>A0A1Z8AI11</accession>
<organism evidence="1 2">
    <name type="scientific">Nonlabens dokdonensis</name>
    <dbReference type="NCBI Taxonomy" id="328515"/>
    <lineage>
        <taxon>Bacteria</taxon>
        <taxon>Pseudomonadati</taxon>
        <taxon>Bacteroidota</taxon>
        <taxon>Flavobacteriia</taxon>
        <taxon>Flavobacteriales</taxon>
        <taxon>Flavobacteriaceae</taxon>
        <taxon>Nonlabens</taxon>
    </lineage>
</organism>
<proteinExistence type="predicted"/>
<dbReference type="EMBL" id="MAAX01000204">
    <property type="protein sequence ID" value="OUS09979.1"/>
    <property type="molecule type" value="Genomic_DNA"/>
</dbReference>
<dbReference type="Gene3D" id="3.40.50.1220">
    <property type="entry name" value="TPP-binding domain"/>
    <property type="match status" value="1"/>
</dbReference>
<name>A0A1Z8AI11_9FLAO</name>
<dbReference type="SUPFAM" id="SSF52467">
    <property type="entry name" value="DHS-like NAD/FAD-binding domain"/>
    <property type="match status" value="1"/>
</dbReference>
<evidence type="ECO:0000313" key="2">
    <source>
        <dbReference type="Proteomes" id="UP000196102"/>
    </source>
</evidence>
<protein>
    <submittedName>
        <fullName evidence="1">Uncharacterized protein</fullName>
    </submittedName>
</protein>
<dbReference type="AlphaFoldDB" id="A0A1Z8AI11"/>
<gene>
    <name evidence="1" type="ORF">A9Q93_13280</name>
</gene>
<evidence type="ECO:0000313" key="1">
    <source>
        <dbReference type="EMBL" id="OUS09979.1"/>
    </source>
</evidence>
<reference evidence="2" key="1">
    <citation type="journal article" date="2017" name="Proc. Natl. Acad. Sci. U.S.A.">
        <title>Simulation of Deepwater Horizon oil plume reveals substrate specialization within a complex community of hydrocarbon-degraders.</title>
        <authorList>
            <person name="Hu P."/>
            <person name="Dubinsky E.A."/>
            <person name="Probst A.J."/>
            <person name="Wang J."/>
            <person name="Sieber C.M.K."/>
            <person name="Tom L.M."/>
            <person name="Gardinali P."/>
            <person name="Banfield J.F."/>
            <person name="Atlas R.M."/>
            <person name="Andersen G.L."/>
        </authorList>
    </citation>
    <scope>NUCLEOTIDE SEQUENCE [LARGE SCALE GENOMIC DNA]</scope>
</reference>
<sequence>MLIDDILKKLEINNSRSYYTFETFILNLLKVHLQKNNKPFDSSPRRMGFDAFAPEGLEDIKGPTQIEIKFNVDRYPLNRFIDNILNRNILAHIEEFKNLLIITPTPISNRTRHRLEIITEKEKPPFDILIWGPEEVNKIVSKNRKEANDIANNLFSLRIESAVTRQAVDWKKERESRLEILKNFYQRGQFSFFLGAGVSSSAGMPDWNTLLNSLFVTYLTNEFDNELKIGDADINQIVNRLNEIDEPSALMAARYLRKGLDKSDTESKEFIKAITKNLYKLRNTKKPIDSKLIKAIVELCIPKRTGAKVKSVVTYNFDDLIERQLIKQSIQFHSIYSDDDFNDPDELPVYHVHGFLPENENDYEGLDKSTLVFSEEGYHLIYSDAYHWSNLVQLSNLRDNHCLMVGLSMTDPNLRRLLDISSRNTDKTKHFAFMKRITKEEFTEDKGKKVIDNIDGAQKFLDRHHNLNEEIMRELGVSIIWYSDYDEIPVLIKQILK</sequence>
<dbReference type="Proteomes" id="UP000196102">
    <property type="component" value="Unassembled WGS sequence"/>
</dbReference>